<evidence type="ECO:0000256" key="2">
    <source>
        <dbReference type="ARBA" id="ARBA00022448"/>
    </source>
</evidence>
<dbReference type="Gene3D" id="3.40.190.10">
    <property type="entry name" value="Periplasmic binding protein-like II"/>
    <property type="match status" value="2"/>
</dbReference>
<dbReference type="AlphaFoldDB" id="A0A9Y1FKU4"/>
<keyword evidence="4" id="KW-1133">Transmembrane helix</keyword>
<dbReference type="InterPro" id="IPR039424">
    <property type="entry name" value="SBP_5"/>
</dbReference>
<evidence type="ECO:0000256" key="3">
    <source>
        <dbReference type="ARBA" id="ARBA00022729"/>
    </source>
</evidence>
<dbReference type="Proteomes" id="UP001201020">
    <property type="component" value="Chromosome"/>
</dbReference>
<keyword evidence="2" id="KW-0813">Transport</keyword>
<evidence type="ECO:0000256" key="4">
    <source>
        <dbReference type="SAM" id="Phobius"/>
    </source>
</evidence>
<sequence length="649" mass="73540">MNKKLFIALFVVSTMLVSSVYSASTSKAAVEPIATLTYKTNGGGFRPDYGLYIAQYLSELGIKVNVKVEEWIVFVGTLLVTYDFDLAFVGLVGGGADPDLTGVYNENGSLNMFGINTKMPYGAENEEMMKEGVLIMDLEERQQHYYEWQQLIMDKILPMLPFFSPRSYVANWATLDGYDNRWGIIDSLPYMEFTELHEGQTSTEEFYDSDAKWKELNPLLQDDASSSYISSLVMEPLMQMTPDFEPVKTGIVIDWEQDETNELLYKFTLRDDVYWNPSFNITGRDSSSDPLVDEDGNIVDPSILMVGDKGEFSDGTNQQVTAKDAVFTLLAWANPITSEDADVYKWIHDIWVDPEDELSFWIEIDGDPDTPEPENYAPFWSAMTPRLLPEFFLNTTNTTVTYSSGGVPMVGLGEGILDTPQWKTYSTSAFGCGKYMLDYYVENSITVLQASPFWFGVGAIDGTEQDLDIKTFNIRVIPDQTSALAEFKAGKLDIMGMTAFPEERKEMETDPRFEVQSALRSYVNFMGFNLRRPFIGGDDNYVFLTEPGYEEYTKALAVRKAIAYAIDREEINNVLHDGEYLISHSVIYPVQAFWYYNDIIKYNHDLDTAIAWLKRAGVYKEAEVTTTPLPIIGVVAAIMSFVLLRRKRN</sequence>
<dbReference type="InterPro" id="IPR000914">
    <property type="entry name" value="SBP_5_dom"/>
</dbReference>
<comment type="similarity">
    <text evidence="1">Belongs to the bacterial solute-binding protein 5 family.</text>
</comment>
<dbReference type="GO" id="GO:0015833">
    <property type="term" value="P:peptide transport"/>
    <property type="evidence" value="ECO:0007669"/>
    <property type="project" value="TreeGrafter"/>
</dbReference>
<dbReference type="PANTHER" id="PTHR30290:SF9">
    <property type="entry name" value="OLIGOPEPTIDE-BINDING PROTEIN APPA"/>
    <property type="match status" value="1"/>
</dbReference>
<keyword evidence="4" id="KW-0472">Membrane</keyword>
<dbReference type="Gene3D" id="3.90.76.10">
    <property type="entry name" value="Dipeptide-binding Protein, Domain 1"/>
    <property type="match status" value="2"/>
</dbReference>
<dbReference type="Pfam" id="PF00496">
    <property type="entry name" value="SBP_bac_5"/>
    <property type="match status" value="1"/>
</dbReference>
<protein>
    <submittedName>
        <fullName evidence="6">ABC transporter substrate-binding protein</fullName>
    </submittedName>
</protein>
<evidence type="ECO:0000313" key="6">
    <source>
        <dbReference type="EMBL" id="UJG40286.1"/>
    </source>
</evidence>
<keyword evidence="3" id="KW-0732">Signal</keyword>
<reference evidence="6" key="1">
    <citation type="journal article" date="2022" name="Nat. Microbiol.">
        <title>Unique mobile elements and scalable gene flow at the prokaryote-eukaryote boundary revealed by circularized Asgard archaea genomes.</title>
        <authorList>
            <person name="Wu F."/>
            <person name="Speth D.R."/>
            <person name="Philosof A."/>
            <person name="Cremiere A."/>
            <person name="Narayanan A."/>
            <person name="Barco R.A."/>
            <person name="Connon S.A."/>
            <person name="Amend J.P."/>
            <person name="Antoshechkin I.A."/>
            <person name="Orphan V.J."/>
        </authorList>
    </citation>
    <scope>NUCLEOTIDE SEQUENCE</scope>
    <source>
        <strain evidence="6">PM71</strain>
    </source>
</reference>
<dbReference type="Gene3D" id="3.10.105.10">
    <property type="entry name" value="Dipeptide-binding Protein, Domain 3"/>
    <property type="match status" value="2"/>
</dbReference>
<name>A0A9Y1FKU4_9ARCH</name>
<evidence type="ECO:0000256" key="1">
    <source>
        <dbReference type="ARBA" id="ARBA00005695"/>
    </source>
</evidence>
<dbReference type="GO" id="GO:1904680">
    <property type="term" value="F:peptide transmembrane transporter activity"/>
    <property type="evidence" value="ECO:0007669"/>
    <property type="project" value="TreeGrafter"/>
</dbReference>
<organism evidence="6">
    <name type="scientific">Candidatus Heimdallarchaeum aukensis</name>
    <dbReference type="NCBI Taxonomy" id="2876573"/>
    <lineage>
        <taxon>Archaea</taxon>
        <taxon>Promethearchaeati</taxon>
        <taxon>Candidatus Heimdallarchaeota</taxon>
        <taxon>Candidatus Heimdallarchaeia (ex Rinke et al. 2021) (nom. nud.)</taxon>
        <taxon>Candidatus Heimdallarchaeales</taxon>
        <taxon>Candidatus Heimdallarchaeaceae</taxon>
        <taxon>Candidatus Heimdallarchaeum</taxon>
    </lineage>
</organism>
<keyword evidence="4" id="KW-0812">Transmembrane</keyword>
<feature type="domain" description="Solute-binding protein family 5" evidence="5">
    <location>
        <begin position="311"/>
        <end position="623"/>
    </location>
</feature>
<feature type="transmembrane region" description="Helical" evidence="4">
    <location>
        <begin position="627"/>
        <end position="644"/>
    </location>
</feature>
<dbReference type="SUPFAM" id="SSF53850">
    <property type="entry name" value="Periplasmic binding protein-like II"/>
    <property type="match status" value="2"/>
</dbReference>
<dbReference type="PANTHER" id="PTHR30290">
    <property type="entry name" value="PERIPLASMIC BINDING COMPONENT OF ABC TRANSPORTER"/>
    <property type="match status" value="1"/>
</dbReference>
<gene>
    <name evidence="6" type="ORF">K9W45_10650</name>
</gene>
<evidence type="ECO:0000259" key="5">
    <source>
        <dbReference type="Pfam" id="PF00496"/>
    </source>
</evidence>
<accession>A0A9Y1FKU4</accession>
<proteinExistence type="inferred from homology"/>
<dbReference type="EMBL" id="CP084166">
    <property type="protein sequence ID" value="UJG40286.1"/>
    <property type="molecule type" value="Genomic_DNA"/>
</dbReference>